<protein>
    <recommendedName>
        <fullName evidence="2">Cadherin domain-containing protein</fullName>
    </recommendedName>
</protein>
<evidence type="ECO:0000313" key="4">
    <source>
        <dbReference type="Proteomes" id="UP000014009"/>
    </source>
</evidence>
<organism evidence="3 4">
    <name type="scientific">Bacillus cereus HuB4-4</name>
    <dbReference type="NCBI Taxonomy" id="1053211"/>
    <lineage>
        <taxon>Bacteria</taxon>
        <taxon>Bacillati</taxon>
        <taxon>Bacillota</taxon>
        <taxon>Bacilli</taxon>
        <taxon>Bacillales</taxon>
        <taxon>Bacillaceae</taxon>
        <taxon>Bacillus</taxon>
        <taxon>Bacillus cereus group</taxon>
    </lineage>
</organism>
<dbReference type="Gene3D" id="2.60.40.4140">
    <property type="match status" value="1"/>
</dbReference>
<dbReference type="PANTHER" id="PTHR24273:SF32">
    <property type="entry name" value="HYALIN"/>
    <property type="match status" value="1"/>
</dbReference>
<dbReference type="GO" id="GO:0007156">
    <property type="term" value="P:homophilic cell adhesion via plasma membrane adhesion molecules"/>
    <property type="evidence" value="ECO:0007669"/>
    <property type="project" value="InterPro"/>
</dbReference>
<dbReference type="InterPro" id="IPR002126">
    <property type="entry name" value="Cadherin-like_dom"/>
</dbReference>
<feature type="compositionally biased region" description="Pro residues" evidence="1">
    <location>
        <begin position="126"/>
        <end position="139"/>
    </location>
</feature>
<dbReference type="Gene3D" id="2.60.40.3600">
    <property type="match status" value="1"/>
</dbReference>
<dbReference type="GO" id="GO:0005509">
    <property type="term" value="F:calcium ion binding"/>
    <property type="evidence" value="ECO:0007669"/>
    <property type="project" value="InterPro"/>
</dbReference>
<feature type="compositionally biased region" description="Polar residues" evidence="1">
    <location>
        <begin position="143"/>
        <end position="163"/>
    </location>
</feature>
<accession>A0A9W5VI61</accession>
<gene>
    <name evidence="3" type="ORF">IGM_06619</name>
</gene>
<dbReference type="RefSeq" id="WP_016099650.1">
    <property type="nucleotide sequence ID" value="NZ_KB976549.1"/>
</dbReference>
<sequence>MSKKQAFLKKVTIVSGTVLALSSLTGCFGKEEASSKEKSKKKMEEVKKEKKPEKEKEKREKEKEGEKEADSTDENVIHVSTKKEPSPISTTIAKKYLTEDETKQLTTILQTNQKSKIEPEKLPTPAIEPPKIEPSPPVILTPLGNTSNAKESISLEKPTSPTNIEKPKVKVELPTEPDKPTPPVIMPPTDDGGGDKPKPPVIVPPTGENGGDKPKPKPPVEPPTEPEKPKPIVDSEAPKMTVKENLTVQKGQNLNPHHLVTVTDNMDQSPLLSINGNYDTSQTGEMQVEVVAIDKAGNRSSIRVTVTVIDPEADKDREAPVIKAKENITVTVGHILSAQDLVTVSDNKDANPIVSVGKYDTSKAGEIQVEVIAVDRSGNQASVMVTVKVIDVNENKDTEAPVITPKENVTVKVGAKLLPQDLVTVQDNQDANPTVTIGAYNTSKAGDISVEVMAADQAGNLSVTKVVVKVVEEQKQDPPVEPPNEPEKPSSTEDTSKQVPVEQGAQV</sequence>
<evidence type="ECO:0000313" key="3">
    <source>
        <dbReference type="EMBL" id="EOP78668.1"/>
    </source>
</evidence>
<proteinExistence type="predicted"/>
<feature type="region of interest" description="Disordered" evidence="1">
    <location>
        <begin position="28"/>
        <end position="90"/>
    </location>
</feature>
<feature type="domain" description="Cadherin" evidence="2">
    <location>
        <begin position="300"/>
        <end position="403"/>
    </location>
</feature>
<comment type="caution">
    <text evidence="3">The sequence shown here is derived from an EMBL/GenBank/DDBJ whole genome shotgun (WGS) entry which is preliminary data.</text>
</comment>
<feature type="compositionally biased region" description="Basic and acidic residues" evidence="1">
    <location>
        <begin position="165"/>
        <end position="179"/>
    </location>
</feature>
<dbReference type="EMBL" id="AHEF01000105">
    <property type="protein sequence ID" value="EOP78668.1"/>
    <property type="molecule type" value="Genomic_DNA"/>
</dbReference>
<feature type="compositionally biased region" description="Basic and acidic residues" evidence="1">
    <location>
        <begin position="485"/>
        <end position="496"/>
    </location>
</feature>
<feature type="compositionally biased region" description="Basic and acidic residues" evidence="1">
    <location>
        <begin position="225"/>
        <end position="236"/>
    </location>
</feature>
<dbReference type="PROSITE" id="PS51257">
    <property type="entry name" value="PROKAR_LIPOPROTEIN"/>
    <property type="match status" value="1"/>
</dbReference>
<name>A0A9W5VI61_BACCE</name>
<dbReference type="Gene3D" id="2.60.40.10">
    <property type="entry name" value="Immunoglobulins"/>
    <property type="match status" value="1"/>
</dbReference>
<feature type="region of interest" description="Disordered" evidence="1">
    <location>
        <begin position="107"/>
        <end position="236"/>
    </location>
</feature>
<evidence type="ECO:0000259" key="2">
    <source>
        <dbReference type="PROSITE" id="PS50268"/>
    </source>
</evidence>
<evidence type="ECO:0000256" key="1">
    <source>
        <dbReference type="SAM" id="MobiDB-lite"/>
    </source>
</evidence>
<feature type="compositionally biased region" description="Basic and acidic residues" evidence="1">
    <location>
        <begin position="29"/>
        <end position="70"/>
    </location>
</feature>
<dbReference type="PANTHER" id="PTHR24273">
    <property type="entry name" value="FI04643P-RELATED"/>
    <property type="match status" value="1"/>
</dbReference>
<feature type="region of interest" description="Disordered" evidence="1">
    <location>
        <begin position="473"/>
        <end position="507"/>
    </location>
</feature>
<reference evidence="3 4" key="1">
    <citation type="submission" date="2012-12" db="EMBL/GenBank/DDBJ databases">
        <title>The Genome Sequence of Bacillus cereus HuB4-4.</title>
        <authorList>
            <consortium name="The Broad Institute Genome Sequencing Platform"/>
            <consortium name="The Broad Institute Genome Sequencing Center for Infectious Disease"/>
            <person name="Feldgarden M."/>
            <person name="Van der Auwera G.A."/>
            <person name="Mahillon J."/>
            <person name="Duprez V."/>
            <person name="Timmery S."/>
            <person name="Mattelet C."/>
            <person name="Dierick K."/>
            <person name="Sun M."/>
            <person name="Yu Z."/>
            <person name="Zhu L."/>
            <person name="Hu X."/>
            <person name="Shank E.B."/>
            <person name="Swiecicka I."/>
            <person name="Hansen B.M."/>
            <person name="Andrup L."/>
            <person name="Walker B."/>
            <person name="Young S.K."/>
            <person name="Zeng Q."/>
            <person name="Gargeya S."/>
            <person name="Fitzgerald M."/>
            <person name="Haas B."/>
            <person name="Abouelleil A."/>
            <person name="Alvarado L."/>
            <person name="Arachchi H.M."/>
            <person name="Berlin A.M."/>
            <person name="Chapman S.B."/>
            <person name="Dewar J."/>
            <person name="Goldberg J."/>
            <person name="Griggs A."/>
            <person name="Gujja S."/>
            <person name="Hansen M."/>
            <person name="Howarth C."/>
            <person name="Imamovic A."/>
            <person name="Larimer J."/>
            <person name="McCowan C."/>
            <person name="Murphy C."/>
            <person name="Neiman D."/>
            <person name="Pearson M."/>
            <person name="Priest M."/>
            <person name="Roberts A."/>
            <person name="Saif S."/>
            <person name="Shea T."/>
            <person name="Sisk P."/>
            <person name="Sykes S."/>
            <person name="Wortman J."/>
            <person name="Nusbaum C."/>
            <person name="Birren B."/>
        </authorList>
    </citation>
    <scope>NUCLEOTIDE SEQUENCE [LARGE SCALE GENOMIC DNA]</scope>
    <source>
        <strain evidence="3 4">HuB4-4</strain>
    </source>
</reference>
<dbReference type="GO" id="GO:0016020">
    <property type="term" value="C:membrane"/>
    <property type="evidence" value="ECO:0007669"/>
    <property type="project" value="InterPro"/>
</dbReference>
<dbReference type="Proteomes" id="UP000014009">
    <property type="component" value="Unassembled WGS sequence"/>
</dbReference>
<dbReference type="InterPro" id="IPR013783">
    <property type="entry name" value="Ig-like_fold"/>
</dbReference>
<dbReference type="PROSITE" id="PS50268">
    <property type="entry name" value="CADHERIN_2"/>
    <property type="match status" value="1"/>
</dbReference>
<dbReference type="AlphaFoldDB" id="A0A9W5VI61"/>